<organism evidence="13 14">
    <name type="scientific">Bacteroides salyersiae CL02T12C01</name>
    <dbReference type="NCBI Taxonomy" id="997887"/>
    <lineage>
        <taxon>Bacteria</taxon>
        <taxon>Pseudomonadati</taxon>
        <taxon>Bacteroidota</taxon>
        <taxon>Bacteroidia</taxon>
        <taxon>Bacteroidales</taxon>
        <taxon>Bacteroidaceae</taxon>
        <taxon>Bacteroides</taxon>
    </lineage>
</organism>
<dbReference type="InterPro" id="IPR023997">
    <property type="entry name" value="TonB-dep_OMP_SusC/RagA_CS"/>
</dbReference>
<keyword evidence="4 8" id="KW-0812">Transmembrane</keyword>
<dbReference type="PATRIC" id="fig|997887.3.peg.2191"/>
<dbReference type="Proteomes" id="UP000005150">
    <property type="component" value="Unassembled WGS sequence"/>
</dbReference>
<keyword evidence="14" id="KW-1185">Reference proteome</keyword>
<feature type="chain" id="PRO_5003717137" evidence="10">
    <location>
        <begin position="23"/>
        <end position="1016"/>
    </location>
</feature>
<evidence type="ECO:0000259" key="12">
    <source>
        <dbReference type="Pfam" id="PF07715"/>
    </source>
</evidence>
<dbReference type="Pfam" id="PF00593">
    <property type="entry name" value="TonB_dep_Rec_b-barrel"/>
    <property type="match status" value="1"/>
</dbReference>
<dbReference type="PROSITE" id="PS52016">
    <property type="entry name" value="TONB_DEPENDENT_REC_3"/>
    <property type="match status" value="1"/>
</dbReference>
<evidence type="ECO:0000256" key="7">
    <source>
        <dbReference type="ARBA" id="ARBA00023237"/>
    </source>
</evidence>
<dbReference type="HOGENOM" id="CLU_004317_0_2_10"/>
<keyword evidence="3 8" id="KW-1134">Transmembrane beta strand</keyword>
<dbReference type="NCBIfam" id="TIGR04056">
    <property type="entry name" value="OMP_RagA_SusC"/>
    <property type="match status" value="1"/>
</dbReference>
<evidence type="ECO:0000256" key="2">
    <source>
        <dbReference type="ARBA" id="ARBA00022448"/>
    </source>
</evidence>
<dbReference type="SUPFAM" id="SSF49464">
    <property type="entry name" value="Carboxypeptidase regulatory domain-like"/>
    <property type="match status" value="1"/>
</dbReference>
<keyword evidence="5 9" id="KW-0798">TonB box</keyword>
<dbReference type="OrthoDB" id="9768177at2"/>
<dbReference type="Pfam" id="PF07715">
    <property type="entry name" value="Plug"/>
    <property type="match status" value="1"/>
</dbReference>
<feature type="signal peptide" evidence="10">
    <location>
        <begin position="1"/>
        <end position="22"/>
    </location>
</feature>
<evidence type="ECO:0000256" key="4">
    <source>
        <dbReference type="ARBA" id="ARBA00022692"/>
    </source>
</evidence>
<dbReference type="FunFam" id="2.60.40.1120:FF:000003">
    <property type="entry name" value="Outer membrane protein Omp121"/>
    <property type="match status" value="1"/>
</dbReference>
<feature type="domain" description="TonB-dependent receptor plug" evidence="12">
    <location>
        <begin position="115"/>
        <end position="224"/>
    </location>
</feature>
<dbReference type="SUPFAM" id="SSF56935">
    <property type="entry name" value="Porins"/>
    <property type="match status" value="1"/>
</dbReference>
<dbReference type="InterPro" id="IPR039426">
    <property type="entry name" value="TonB-dep_rcpt-like"/>
</dbReference>
<dbReference type="InterPro" id="IPR036942">
    <property type="entry name" value="Beta-barrel_TonB_sf"/>
</dbReference>
<evidence type="ECO:0000256" key="5">
    <source>
        <dbReference type="ARBA" id="ARBA00023077"/>
    </source>
</evidence>
<dbReference type="AlphaFoldDB" id="I8YMU7"/>
<dbReference type="GO" id="GO:0009279">
    <property type="term" value="C:cell outer membrane"/>
    <property type="evidence" value="ECO:0007669"/>
    <property type="project" value="UniProtKB-SubCell"/>
</dbReference>
<evidence type="ECO:0000313" key="14">
    <source>
        <dbReference type="Proteomes" id="UP000005150"/>
    </source>
</evidence>
<name>I8YMU7_9BACE</name>
<dbReference type="Gene3D" id="2.170.130.10">
    <property type="entry name" value="TonB-dependent receptor, plug domain"/>
    <property type="match status" value="1"/>
</dbReference>
<dbReference type="InterPro" id="IPR012910">
    <property type="entry name" value="Plug_dom"/>
</dbReference>
<keyword evidence="6 8" id="KW-0472">Membrane</keyword>
<dbReference type="Gene3D" id="2.40.170.20">
    <property type="entry name" value="TonB-dependent receptor, beta-barrel domain"/>
    <property type="match status" value="1"/>
</dbReference>
<dbReference type="Gene3D" id="2.60.40.1120">
    <property type="entry name" value="Carboxypeptidase-like, regulatory domain"/>
    <property type="match status" value="1"/>
</dbReference>
<evidence type="ECO:0000256" key="1">
    <source>
        <dbReference type="ARBA" id="ARBA00004571"/>
    </source>
</evidence>
<keyword evidence="10" id="KW-0732">Signal</keyword>
<protein>
    <submittedName>
        <fullName evidence="13">SusC/RagA family TonB-linked outer membrane protein</fullName>
    </submittedName>
</protein>
<keyword evidence="2 8" id="KW-0813">Transport</keyword>
<dbReference type="RefSeq" id="WP_007480029.1">
    <property type="nucleotide sequence ID" value="NZ_JH724307.1"/>
</dbReference>
<evidence type="ECO:0000256" key="10">
    <source>
        <dbReference type="SAM" id="SignalP"/>
    </source>
</evidence>
<keyword evidence="7 8" id="KW-0998">Cell outer membrane</keyword>
<accession>I8YMU7</accession>
<dbReference type="NCBIfam" id="TIGR04057">
    <property type="entry name" value="SusC_RagA_signa"/>
    <property type="match status" value="1"/>
</dbReference>
<proteinExistence type="inferred from homology"/>
<gene>
    <name evidence="13" type="ORF">HMPREF1071_02095</name>
</gene>
<evidence type="ECO:0000256" key="8">
    <source>
        <dbReference type="PROSITE-ProRule" id="PRU01360"/>
    </source>
</evidence>
<sequence length="1016" mass="114855">MKSKLKFVLLFVMLSFMFSLSAQNLSVSGVVYDDLGETLPSASVRVKGTDKGTVTDMDGKFTVRVPMNATLEISFMGYATKRVKVTGGKTLKITLEPDAMQLDEVVAIGYAGVKKSDLTGSVQSIKTENLTMSSASNAAQMLQGRATGLYVNSANMDPGAIPTMTLRGQGSFAGNGDPLVIIDGFPMDDLGALNRINPNDIVQMDVLKDASAAAIYGSRGANGVIIVTTKTGREGKLKIEYSGKIYTQTIAKDANMMNSEEYTRFYHDLAKDPTFAHTYRTGFNGEYYAYPIEYYYQGLLADTSWKDEVLNKNLNQEHNLSVSGGSSDFKYRASGNFFDGNALVGPADYRRYNFATKLVYEKNKLYLNVDMNYTQELRNNVKPDYYNALRFPPVVPIYDSEGKPSKYPIESMGWMDETNPFSYRQLNKNNSEENTFRMFASAKYNLLKGLYLEGRFGYERRFNENFWDQQPYDTVVGKNKAGIQQENWSNLLNDWILNYAVTFKGHSISVLAGTSFQKYRWRMLNANNSEFPSSDISYYQLQAGIGVDYGFNSGWTERATQAFFGRLNYDYKGRYLATVNFRADAATQFGENNKWGYFPSFAFAWKVDRESFFNSSNPYVNTLKLKVGYGLAGNSDVPNGRTQSLLNYRRATMGDGVVNGVEWNGDYIPNPDLHWEKSATANFGVEAGNSFFYFDLNYYIKNSSDLLMERQMPHETGFKKYTINKGKMLNKGLEMKLDFYLDFFNRQLQWKPSVWLSINKNEVKDIDGDEILWNSLYYGTEKGYAGIRKAGTPYNAMYGYIFDGIWSTEEVYVASVYGAKPGDPKFKDINGYDKDGNVVAGRDGKLDEADKVYLGNGSPKYLGGFSSSLRYKGIELSFMIEAVLDKKVANLNRITMTGPEFEWYGNLSREALDRWTPEHQNTDVPSLTRVTDPKLYLSTWCIQDASFVRMRDLTLSYLIPLKKGFFIEELKVFSSVTNLFTITKYKGINPDVQYIDGRGNMNPFTRTITFGINLSL</sequence>
<comment type="caution">
    <text evidence="13">The sequence shown here is derived from an EMBL/GenBank/DDBJ whole genome shotgun (WGS) entry which is preliminary data.</text>
</comment>
<comment type="similarity">
    <text evidence="8 9">Belongs to the TonB-dependent receptor family.</text>
</comment>
<evidence type="ECO:0000259" key="11">
    <source>
        <dbReference type="Pfam" id="PF00593"/>
    </source>
</evidence>
<evidence type="ECO:0000256" key="6">
    <source>
        <dbReference type="ARBA" id="ARBA00023136"/>
    </source>
</evidence>
<reference evidence="13 14" key="1">
    <citation type="submission" date="2012-02" db="EMBL/GenBank/DDBJ databases">
        <title>The Genome Sequence of Bacteroides salyersiae CL02T12C01.</title>
        <authorList>
            <consortium name="The Broad Institute Genome Sequencing Platform"/>
            <person name="Earl A."/>
            <person name="Ward D."/>
            <person name="Feldgarden M."/>
            <person name="Gevers D."/>
            <person name="Zitomersky N.L."/>
            <person name="Coyne M.J."/>
            <person name="Comstock L.E."/>
            <person name="Young S.K."/>
            <person name="Zeng Q."/>
            <person name="Gargeya S."/>
            <person name="Fitzgerald M."/>
            <person name="Haas B."/>
            <person name="Abouelleil A."/>
            <person name="Alvarado L."/>
            <person name="Arachchi H.M."/>
            <person name="Berlin A."/>
            <person name="Chapman S.B."/>
            <person name="Gearin G."/>
            <person name="Goldberg J."/>
            <person name="Griggs A."/>
            <person name="Gujja S."/>
            <person name="Hansen M."/>
            <person name="Heiman D."/>
            <person name="Howarth C."/>
            <person name="Larimer J."/>
            <person name="Lui A."/>
            <person name="MacDonald P.J.P."/>
            <person name="McCowen C."/>
            <person name="Montmayeur A."/>
            <person name="Murphy C."/>
            <person name="Neiman D."/>
            <person name="Pearson M."/>
            <person name="Priest M."/>
            <person name="Roberts A."/>
            <person name="Saif S."/>
            <person name="Shea T."/>
            <person name="Sisk P."/>
            <person name="Stolte C."/>
            <person name="Sykes S."/>
            <person name="Wortman J."/>
            <person name="Nusbaum C."/>
            <person name="Birren B."/>
        </authorList>
    </citation>
    <scope>NUCLEOTIDE SEQUENCE [LARGE SCALE GENOMIC DNA]</scope>
    <source>
        <strain evidence="13 14">CL02T12C01</strain>
    </source>
</reference>
<dbReference type="InterPro" id="IPR000531">
    <property type="entry name" value="Beta-barrel_TonB"/>
</dbReference>
<evidence type="ECO:0000313" key="13">
    <source>
        <dbReference type="EMBL" id="EIY64450.1"/>
    </source>
</evidence>
<dbReference type="InterPro" id="IPR023996">
    <property type="entry name" value="TonB-dep_OMP_SusC/RagA"/>
</dbReference>
<comment type="subcellular location">
    <subcellularLocation>
        <location evidence="1 8">Cell outer membrane</location>
        <topology evidence="1 8">Multi-pass membrane protein</topology>
    </subcellularLocation>
</comment>
<dbReference type="InterPro" id="IPR008969">
    <property type="entry name" value="CarboxyPept-like_regulatory"/>
</dbReference>
<dbReference type="InterPro" id="IPR037066">
    <property type="entry name" value="Plug_dom_sf"/>
</dbReference>
<dbReference type="Pfam" id="PF13715">
    <property type="entry name" value="CarbopepD_reg_2"/>
    <property type="match status" value="1"/>
</dbReference>
<evidence type="ECO:0000256" key="3">
    <source>
        <dbReference type="ARBA" id="ARBA00022452"/>
    </source>
</evidence>
<evidence type="ECO:0000256" key="9">
    <source>
        <dbReference type="RuleBase" id="RU003357"/>
    </source>
</evidence>
<dbReference type="EMBL" id="AGXV01000025">
    <property type="protein sequence ID" value="EIY64450.1"/>
    <property type="molecule type" value="Genomic_DNA"/>
</dbReference>
<feature type="domain" description="TonB-dependent receptor-like beta-barrel" evidence="11">
    <location>
        <begin position="421"/>
        <end position="756"/>
    </location>
</feature>